<dbReference type="EMBL" id="CP123443">
    <property type="protein sequence ID" value="WGK69171.1"/>
    <property type="molecule type" value="Genomic_DNA"/>
</dbReference>
<dbReference type="Proteomes" id="UP001228690">
    <property type="component" value="Chromosome"/>
</dbReference>
<evidence type="ECO:0000313" key="3">
    <source>
        <dbReference type="Proteomes" id="UP001228690"/>
    </source>
</evidence>
<dbReference type="RefSeq" id="WP_326927358.1">
    <property type="nucleotide sequence ID" value="NZ_CP123443.1"/>
</dbReference>
<name>A0ABY8MGN1_9SPIO</name>
<organism evidence="2 3">
    <name type="scientific">Candidatus Haliotispira prima</name>
    <dbReference type="NCBI Taxonomy" id="3034016"/>
    <lineage>
        <taxon>Bacteria</taxon>
        <taxon>Pseudomonadati</taxon>
        <taxon>Spirochaetota</taxon>
        <taxon>Spirochaetia</taxon>
        <taxon>Spirochaetales</taxon>
        <taxon>Spirochaetaceae</taxon>
        <taxon>Candidatus Haliotispira</taxon>
    </lineage>
</organism>
<feature type="region of interest" description="Disordered" evidence="1">
    <location>
        <begin position="273"/>
        <end position="365"/>
    </location>
</feature>
<evidence type="ECO:0008006" key="4">
    <source>
        <dbReference type="Google" id="ProtNLM"/>
    </source>
</evidence>
<gene>
    <name evidence="2" type="ORF">P0082_11915</name>
</gene>
<reference evidence="2 3" key="1">
    <citation type="submission" date="2023-04" db="EMBL/GenBank/DDBJ databases">
        <title>Spirochaete genome identified in red abalone sample constitutes a novel genus.</title>
        <authorList>
            <person name="Sharma S.P."/>
            <person name="Purcell C.M."/>
            <person name="Hyde J.R."/>
            <person name="Severin A.J."/>
        </authorList>
    </citation>
    <scope>NUCLEOTIDE SEQUENCE [LARGE SCALE GENOMIC DNA]</scope>
    <source>
        <strain evidence="2 3">SP-2023</strain>
    </source>
</reference>
<sequence length="365" mass="40507">MKQRIRMFVPYHATGNIKWCSFVRSWWRERGSGRGHRYGHGYRYGTSLSRGLACGILLLLLLSCGGSAPKIVELRWRLNINFAPRERDRIGEPGIEALSVFVRPSDEDGIVDLDSMYLINPAEDLFWALDSSQWQTTSGDEVFWIGSNRFSSGYMQKLPRGDYIVELYDKSGEWARQTFELRTPDTSLLSAMVSVPPVGDELLFLLPGEVSLYSITGYNVANVLLFTDANYQSIISLRSLKVRNDELEKVVLSFEFPDSNVVAQLGPYQVPRVSSGQENLASEEEGFGEASGPSGTLPDGPDALYTGTEGEINTGEDFGATESSPIDTYIPDPEEIREIESDNRQGANTVEDNVEDGSVENVAGE</sequence>
<evidence type="ECO:0000313" key="2">
    <source>
        <dbReference type="EMBL" id="WGK69171.1"/>
    </source>
</evidence>
<proteinExistence type="predicted"/>
<feature type="compositionally biased region" description="Basic and acidic residues" evidence="1">
    <location>
        <begin position="334"/>
        <end position="343"/>
    </location>
</feature>
<accession>A0ABY8MGN1</accession>
<keyword evidence="3" id="KW-1185">Reference proteome</keyword>
<evidence type="ECO:0000256" key="1">
    <source>
        <dbReference type="SAM" id="MobiDB-lite"/>
    </source>
</evidence>
<protein>
    <recommendedName>
        <fullName evidence="4">DUF4382 domain-containing protein</fullName>
    </recommendedName>
</protein>